<feature type="transmembrane region" description="Helical" evidence="2">
    <location>
        <begin position="209"/>
        <end position="229"/>
    </location>
</feature>
<dbReference type="RefSeq" id="WP_016920960.1">
    <property type="nucleotide sequence ID" value="NZ_CP044331.1"/>
</dbReference>
<keyword evidence="2" id="KW-0472">Membrane</keyword>
<keyword evidence="4" id="KW-1185">Reference proteome</keyword>
<evidence type="ECO:0000256" key="2">
    <source>
        <dbReference type="SAM" id="Phobius"/>
    </source>
</evidence>
<feature type="compositionally biased region" description="Acidic residues" evidence="1">
    <location>
        <begin position="302"/>
        <end position="316"/>
    </location>
</feature>
<sequence>MSELLKSVWASLYAWAFPSAVAIAYYALLIYPEALSLHKYAPTEFEIDTKVAYLGLTAMIATCLAALRTPLYRILEGYLLWPRWLKAAGVKRHLRIKRAFDAAVRAGGSGWPFGLTLEDYARYPMRDDQIVPSKFGNAIRAFETYGKTRFNLDSQTLWHELYAVAPKYIQQKIEQAQSSVDFFVAGVFLSLFLAVATVVTGVLEDYDRTIFILAAPPLFVAFLSHWIAIRATDEWAYSVQALVNIGRVKLADSLGLSLPETLAEEREMWGLATKFVYFADADAGAGLNRFRRKSLAPADGEACAEDEPEAETPTED</sequence>
<gene>
    <name evidence="3" type="ORF">F7D14_14315</name>
</gene>
<feature type="transmembrane region" description="Helical" evidence="2">
    <location>
        <begin position="12"/>
        <end position="31"/>
    </location>
</feature>
<reference evidence="3 4" key="1">
    <citation type="submission" date="2019-09" db="EMBL/GenBank/DDBJ databases">
        <title>Isolation and complete genome sequencing of Methylocystis species.</title>
        <authorList>
            <person name="Rumah B.L."/>
            <person name="Stead C.E."/>
            <person name="Stevens B.C."/>
            <person name="Minton N.P."/>
            <person name="Grosse-Honebrink A."/>
            <person name="Zhang Y."/>
        </authorList>
    </citation>
    <scope>NUCLEOTIDE SEQUENCE [LARGE SCALE GENOMIC DNA]</scope>
    <source>
        <strain evidence="3 4">BRCS2</strain>
    </source>
</reference>
<dbReference type="AlphaFoldDB" id="A0A6B8M9N0"/>
<evidence type="ECO:0000256" key="1">
    <source>
        <dbReference type="SAM" id="MobiDB-lite"/>
    </source>
</evidence>
<evidence type="ECO:0000313" key="4">
    <source>
        <dbReference type="Proteomes" id="UP000422569"/>
    </source>
</evidence>
<feature type="transmembrane region" description="Helical" evidence="2">
    <location>
        <begin position="182"/>
        <end position="203"/>
    </location>
</feature>
<evidence type="ECO:0000313" key="3">
    <source>
        <dbReference type="EMBL" id="QGM98532.1"/>
    </source>
</evidence>
<protein>
    <submittedName>
        <fullName evidence="3">Uncharacterized protein</fullName>
    </submittedName>
</protein>
<dbReference type="EMBL" id="CP044331">
    <property type="protein sequence ID" value="QGM98532.1"/>
    <property type="molecule type" value="Genomic_DNA"/>
</dbReference>
<organism evidence="3 4">
    <name type="scientific">Methylocystis parvus</name>
    <dbReference type="NCBI Taxonomy" id="134"/>
    <lineage>
        <taxon>Bacteria</taxon>
        <taxon>Pseudomonadati</taxon>
        <taxon>Pseudomonadota</taxon>
        <taxon>Alphaproteobacteria</taxon>
        <taxon>Hyphomicrobiales</taxon>
        <taxon>Methylocystaceae</taxon>
        <taxon>Methylocystis</taxon>
    </lineage>
</organism>
<dbReference type="Proteomes" id="UP000422569">
    <property type="component" value="Chromosome"/>
</dbReference>
<keyword evidence="2" id="KW-1133">Transmembrane helix</keyword>
<accession>A0A6B8M9N0</accession>
<feature type="transmembrane region" description="Helical" evidence="2">
    <location>
        <begin position="51"/>
        <end position="71"/>
    </location>
</feature>
<dbReference type="KEGG" id="mpar:F7D14_14315"/>
<proteinExistence type="predicted"/>
<feature type="region of interest" description="Disordered" evidence="1">
    <location>
        <begin position="296"/>
        <end position="316"/>
    </location>
</feature>
<name>A0A6B8M9N0_9HYPH</name>
<keyword evidence="2" id="KW-0812">Transmembrane</keyword>